<dbReference type="InterPro" id="IPR018253">
    <property type="entry name" value="DnaJ_domain_CS"/>
</dbReference>
<keyword evidence="9" id="KW-1185">Reference proteome</keyword>
<dbReference type="GO" id="GO:0005737">
    <property type="term" value="C:cytoplasm"/>
    <property type="evidence" value="ECO:0007669"/>
    <property type="project" value="TreeGrafter"/>
</dbReference>
<proteinExistence type="predicted"/>
<dbReference type="EMBL" id="UHJJ01000002">
    <property type="protein sequence ID" value="SUQ12986.1"/>
    <property type="molecule type" value="Genomic_DNA"/>
</dbReference>
<keyword evidence="4" id="KW-0863">Zinc-finger</keyword>
<dbReference type="PANTHER" id="PTHR43096">
    <property type="entry name" value="DNAJ HOMOLOG 1, MITOCHONDRIAL-RELATED"/>
    <property type="match status" value="1"/>
</dbReference>
<evidence type="ECO:0000256" key="6">
    <source>
        <dbReference type="ARBA" id="ARBA00023186"/>
    </source>
</evidence>
<organism evidence="8 9">
    <name type="scientific">Faecalicatena contorta</name>
    <dbReference type="NCBI Taxonomy" id="39482"/>
    <lineage>
        <taxon>Bacteria</taxon>
        <taxon>Bacillati</taxon>
        <taxon>Bacillota</taxon>
        <taxon>Clostridia</taxon>
        <taxon>Lachnospirales</taxon>
        <taxon>Lachnospiraceae</taxon>
        <taxon>Faecalicatena</taxon>
    </lineage>
</organism>
<keyword evidence="2" id="KW-0479">Metal-binding</keyword>
<dbReference type="PROSITE" id="PS00636">
    <property type="entry name" value="DNAJ_1"/>
    <property type="match status" value="1"/>
</dbReference>
<evidence type="ECO:0000256" key="1">
    <source>
        <dbReference type="ARBA" id="ARBA00022705"/>
    </source>
</evidence>
<evidence type="ECO:0000313" key="9">
    <source>
        <dbReference type="Proteomes" id="UP000254051"/>
    </source>
</evidence>
<keyword evidence="6" id="KW-0143">Chaperone</keyword>
<dbReference type="SMART" id="SM00271">
    <property type="entry name" value="DnaJ"/>
    <property type="match status" value="1"/>
</dbReference>
<dbReference type="Gene3D" id="2.60.260.20">
    <property type="entry name" value="Urease metallochaperone UreE, N-terminal domain"/>
    <property type="match status" value="2"/>
</dbReference>
<dbReference type="Gene3D" id="1.10.287.110">
    <property type="entry name" value="DnaJ domain"/>
    <property type="match status" value="1"/>
</dbReference>
<dbReference type="PRINTS" id="PR00625">
    <property type="entry name" value="JDOMAIN"/>
</dbReference>
<dbReference type="Pfam" id="PF00226">
    <property type="entry name" value="DnaJ"/>
    <property type="match status" value="1"/>
</dbReference>
<dbReference type="Pfam" id="PF01556">
    <property type="entry name" value="DnaJ_C"/>
    <property type="match status" value="1"/>
</dbReference>
<dbReference type="InterPro" id="IPR002939">
    <property type="entry name" value="DnaJ_C"/>
</dbReference>
<gene>
    <name evidence="8" type="ORF">SAMN05216529_102203</name>
</gene>
<evidence type="ECO:0000256" key="2">
    <source>
        <dbReference type="ARBA" id="ARBA00022723"/>
    </source>
</evidence>
<dbReference type="PROSITE" id="PS50076">
    <property type="entry name" value="DNAJ_2"/>
    <property type="match status" value="1"/>
</dbReference>
<reference evidence="9" key="1">
    <citation type="submission" date="2017-07" db="EMBL/GenBank/DDBJ databases">
        <authorList>
            <person name="Varghese N."/>
            <person name="Submissions S."/>
        </authorList>
    </citation>
    <scope>NUCLEOTIDE SEQUENCE [LARGE SCALE GENOMIC DNA]</scope>
    <source>
        <strain evidence="9">NLAE-zl-C134</strain>
    </source>
</reference>
<dbReference type="RefSeq" id="WP_109708990.1">
    <property type="nucleotide sequence ID" value="NZ_QGDS01000002.1"/>
</dbReference>
<dbReference type="InterPro" id="IPR001623">
    <property type="entry name" value="DnaJ_domain"/>
</dbReference>
<dbReference type="SUPFAM" id="SSF46565">
    <property type="entry name" value="Chaperone J-domain"/>
    <property type="match status" value="1"/>
</dbReference>
<keyword evidence="1" id="KW-0235">DNA replication</keyword>
<dbReference type="Proteomes" id="UP000254051">
    <property type="component" value="Unassembled WGS sequence"/>
</dbReference>
<evidence type="ECO:0000256" key="3">
    <source>
        <dbReference type="ARBA" id="ARBA00022737"/>
    </source>
</evidence>
<evidence type="ECO:0000256" key="5">
    <source>
        <dbReference type="ARBA" id="ARBA00022833"/>
    </source>
</evidence>
<keyword evidence="3" id="KW-0677">Repeat</keyword>
<dbReference type="OrthoDB" id="9779889at2"/>
<name>A0A316A3B4_9FIRM</name>
<dbReference type="GO" id="GO:0008270">
    <property type="term" value="F:zinc ion binding"/>
    <property type="evidence" value="ECO:0007669"/>
    <property type="project" value="UniProtKB-KW"/>
</dbReference>
<dbReference type="AlphaFoldDB" id="A0A316A3B4"/>
<keyword evidence="5" id="KW-0862">Zinc</keyword>
<dbReference type="CDD" id="cd06257">
    <property type="entry name" value="DnaJ"/>
    <property type="match status" value="1"/>
</dbReference>
<dbReference type="InterPro" id="IPR008971">
    <property type="entry name" value="HSP40/DnaJ_pept-bd"/>
</dbReference>
<protein>
    <submittedName>
        <fullName evidence="8">Molecular chaperone DnaJ</fullName>
    </submittedName>
</protein>
<evidence type="ECO:0000259" key="7">
    <source>
        <dbReference type="PROSITE" id="PS50076"/>
    </source>
</evidence>
<sequence length="332" mass="36432">MTAKRDYYDILGIEKNADAGEIKKAYRKLAKKYHPDTNEGNAEAERKFKEVSEAYAVLSDPEKKSMYDQFGHAAFEAGADAGNAYTGNTYSKKAHTDGGSGWREYHFQGGDMDDMFGDLFGDMFHENRKQGPRTRSFHRSGFYGDGFDGGFSGGYTGKGEDLRAEISVSFDEAVFGCDKIITLQDSEVPGGRQSLSVHIPAGIDTGQSIRLRGKGMPGIGGGEPGDLFLKARVGTKPGYERKGLDVYTTVNIPYTTAVFGGEAIVHTLYGNVSCKIREGTQSGSKIRLRGKGIVSMKNSEVRGDQYVTVQIQVPKKLNPEARKKLMEYEQAF</sequence>
<dbReference type="GO" id="GO:0042026">
    <property type="term" value="P:protein refolding"/>
    <property type="evidence" value="ECO:0007669"/>
    <property type="project" value="TreeGrafter"/>
</dbReference>
<dbReference type="FunFam" id="2.60.260.20:FF:000009">
    <property type="entry name" value="Putative Mitochondrial DnaJ chaperone"/>
    <property type="match status" value="1"/>
</dbReference>
<dbReference type="FunFam" id="2.60.260.20:FF:000005">
    <property type="entry name" value="Chaperone protein dnaJ 1, mitochondrial"/>
    <property type="match status" value="1"/>
</dbReference>
<dbReference type="CDD" id="cd10747">
    <property type="entry name" value="DnaJ_C"/>
    <property type="match status" value="1"/>
</dbReference>
<dbReference type="GO" id="GO:0006260">
    <property type="term" value="P:DNA replication"/>
    <property type="evidence" value="ECO:0007669"/>
    <property type="project" value="UniProtKB-KW"/>
</dbReference>
<evidence type="ECO:0000256" key="4">
    <source>
        <dbReference type="ARBA" id="ARBA00022771"/>
    </source>
</evidence>
<dbReference type="SUPFAM" id="SSF49493">
    <property type="entry name" value="HSP40/DnaJ peptide-binding domain"/>
    <property type="match status" value="2"/>
</dbReference>
<dbReference type="PANTHER" id="PTHR43096:SF48">
    <property type="entry name" value="CHAPERONE PROTEIN DNAJ"/>
    <property type="match status" value="1"/>
</dbReference>
<evidence type="ECO:0000313" key="8">
    <source>
        <dbReference type="EMBL" id="SUQ12986.1"/>
    </source>
</evidence>
<dbReference type="InterPro" id="IPR036869">
    <property type="entry name" value="J_dom_sf"/>
</dbReference>
<dbReference type="GO" id="GO:0051082">
    <property type="term" value="F:unfolded protein binding"/>
    <property type="evidence" value="ECO:0007669"/>
    <property type="project" value="InterPro"/>
</dbReference>
<feature type="domain" description="J" evidence="7">
    <location>
        <begin position="6"/>
        <end position="71"/>
    </location>
</feature>
<accession>A0A316A3B4</accession>